<comment type="caution">
    <text evidence="2">The sequence shown here is derived from an EMBL/GenBank/DDBJ whole genome shotgun (WGS) entry which is preliminary data.</text>
</comment>
<dbReference type="AlphaFoldDB" id="A0A820JS85"/>
<gene>
    <name evidence="2" type="ORF">OXD698_LOCUS47702</name>
</gene>
<sequence length="185" mass="21441">HIIRDRVRHVPQSIKEKAVSLNLFESSKPRTPTNIYRERLLTRFFIVLITISSIGVGFYVFLIKQNQLVTIDHPSVTTYQQLYNDHSTTLQCPCSRISIPYEAFLDVTFTLHQVCLSDLISPTWLHYLTLFDTSLVPEWPNDFMPTRDFRIMGASYFQLLATFCSIADISIADAQRVFNNTKFIN</sequence>
<feature type="non-terminal residue" evidence="2">
    <location>
        <position position="1"/>
    </location>
</feature>
<feature type="non-terminal residue" evidence="2">
    <location>
        <position position="185"/>
    </location>
</feature>
<name>A0A820JS85_9BILA</name>
<evidence type="ECO:0000256" key="1">
    <source>
        <dbReference type="SAM" id="Phobius"/>
    </source>
</evidence>
<dbReference type="Proteomes" id="UP000663844">
    <property type="component" value="Unassembled WGS sequence"/>
</dbReference>
<keyword evidence="1" id="KW-1133">Transmembrane helix</keyword>
<keyword evidence="1" id="KW-0472">Membrane</keyword>
<feature type="transmembrane region" description="Helical" evidence="1">
    <location>
        <begin position="40"/>
        <end position="62"/>
    </location>
</feature>
<organism evidence="2 3">
    <name type="scientific">Adineta steineri</name>
    <dbReference type="NCBI Taxonomy" id="433720"/>
    <lineage>
        <taxon>Eukaryota</taxon>
        <taxon>Metazoa</taxon>
        <taxon>Spiralia</taxon>
        <taxon>Gnathifera</taxon>
        <taxon>Rotifera</taxon>
        <taxon>Eurotatoria</taxon>
        <taxon>Bdelloidea</taxon>
        <taxon>Adinetida</taxon>
        <taxon>Adinetidae</taxon>
        <taxon>Adineta</taxon>
    </lineage>
</organism>
<evidence type="ECO:0000313" key="2">
    <source>
        <dbReference type="EMBL" id="CAF4331177.1"/>
    </source>
</evidence>
<keyword evidence="1" id="KW-0812">Transmembrane</keyword>
<evidence type="ECO:0000313" key="3">
    <source>
        <dbReference type="Proteomes" id="UP000663844"/>
    </source>
</evidence>
<dbReference type="EMBL" id="CAJOAZ010018933">
    <property type="protein sequence ID" value="CAF4331177.1"/>
    <property type="molecule type" value="Genomic_DNA"/>
</dbReference>
<accession>A0A820JS85</accession>
<reference evidence="2" key="1">
    <citation type="submission" date="2021-02" db="EMBL/GenBank/DDBJ databases">
        <authorList>
            <person name="Nowell W R."/>
        </authorList>
    </citation>
    <scope>NUCLEOTIDE SEQUENCE</scope>
</reference>
<proteinExistence type="predicted"/>
<protein>
    <submittedName>
        <fullName evidence="2">Uncharacterized protein</fullName>
    </submittedName>
</protein>